<reference evidence="6" key="2">
    <citation type="journal article" date="2014" name="Science">
        <title>Comparative genomics reveals insights into avian genome evolution and adaptation.</title>
        <authorList>
            <consortium name="Avian Genome Consortium"/>
            <person name="Zhang G."/>
            <person name="Li C."/>
            <person name="Li Q."/>
            <person name="Li B."/>
            <person name="Larkin D.M."/>
            <person name="Lee C."/>
            <person name="Storz J.F."/>
            <person name="Antunes A."/>
            <person name="Greenwold M.J."/>
            <person name="Meredith R.W."/>
            <person name="Odeen A."/>
            <person name="Cui J."/>
            <person name="Zhou Q."/>
            <person name="Xu L."/>
            <person name="Pan H."/>
            <person name="Wang Z."/>
            <person name="Jin L."/>
            <person name="Zhang P."/>
            <person name="Hu H."/>
            <person name="Yang W."/>
            <person name="Hu J."/>
            <person name="Xiao J."/>
            <person name="Yang Z."/>
            <person name="Liu Y."/>
            <person name="Xie Q."/>
            <person name="Yu H."/>
            <person name="Lian J."/>
            <person name="Wen P."/>
            <person name="Zhang F."/>
            <person name="Li H."/>
            <person name="Zeng Y."/>
            <person name="Xiong Z."/>
            <person name="Liu S."/>
            <person name="Zhou L."/>
            <person name="Huang Z."/>
            <person name="An N."/>
            <person name="Wang J."/>
            <person name="Zheng Q."/>
            <person name="Xiong Y."/>
            <person name="Wang G."/>
            <person name="Wang B."/>
            <person name="Wang J."/>
            <person name="Fan Y."/>
            <person name="da Fonseca R.R."/>
            <person name="Alfaro-Nunez A."/>
            <person name="Schubert M."/>
            <person name="Orlando L."/>
            <person name="Mourier T."/>
            <person name="Howard J.T."/>
            <person name="Ganapathy G."/>
            <person name="Pfenning A."/>
            <person name="Whitney O."/>
            <person name="Rivas M.V."/>
            <person name="Hara E."/>
            <person name="Smith J."/>
            <person name="Farre M."/>
            <person name="Narayan J."/>
            <person name="Slavov G."/>
            <person name="Romanov M.N."/>
            <person name="Borges R."/>
            <person name="Machado J.P."/>
            <person name="Khan I."/>
            <person name="Springer M.S."/>
            <person name="Gatesy J."/>
            <person name="Hoffmann F.G."/>
            <person name="Opazo J.C."/>
            <person name="Hastad O."/>
            <person name="Sawyer R.H."/>
            <person name="Kim H."/>
            <person name="Kim K.W."/>
            <person name="Kim H.J."/>
            <person name="Cho S."/>
            <person name="Li N."/>
            <person name="Huang Y."/>
            <person name="Bruford M.W."/>
            <person name="Zhan X."/>
            <person name="Dixon A."/>
            <person name="Bertelsen M.F."/>
            <person name="Derryberry E."/>
            <person name="Warren W."/>
            <person name="Wilson R.K."/>
            <person name="Li S."/>
            <person name="Ray D.A."/>
            <person name="Green R.E."/>
            <person name="O'Brien S.J."/>
            <person name="Griffin D."/>
            <person name="Johnson W.E."/>
            <person name="Haussler D."/>
            <person name="Ryder O.A."/>
            <person name="Willerslev E."/>
            <person name="Graves G.R."/>
            <person name="Alstrom P."/>
            <person name="Fjeldsa J."/>
            <person name="Mindell D.P."/>
            <person name="Edwards S.V."/>
            <person name="Braun E.L."/>
            <person name="Rahbek C."/>
            <person name="Burt D.W."/>
            <person name="Houde P."/>
            <person name="Zhang Y."/>
            <person name="Yang H."/>
            <person name="Wang J."/>
            <person name="Jarvis E.D."/>
            <person name="Gilbert M.T."/>
            <person name="Wang J."/>
        </authorList>
    </citation>
    <scope>NUCLEOTIDE SEQUENCE [LARGE SCALE GENOMIC DNA]</scope>
</reference>
<organism evidence="5 6">
    <name type="scientific">Chaetura pelagica</name>
    <name type="common">Chimney swift</name>
    <name type="synonym">Hirundo pelagica</name>
    <dbReference type="NCBI Taxonomy" id="8897"/>
    <lineage>
        <taxon>Eukaryota</taxon>
        <taxon>Metazoa</taxon>
        <taxon>Chordata</taxon>
        <taxon>Craniata</taxon>
        <taxon>Vertebrata</taxon>
        <taxon>Euteleostomi</taxon>
        <taxon>Archelosauria</taxon>
        <taxon>Archosauria</taxon>
        <taxon>Dinosauria</taxon>
        <taxon>Saurischia</taxon>
        <taxon>Theropoda</taxon>
        <taxon>Coelurosauria</taxon>
        <taxon>Aves</taxon>
        <taxon>Neognathae</taxon>
        <taxon>Neoaves</taxon>
        <taxon>Strisores</taxon>
        <taxon>Apodiformes</taxon>
        <taxon>Apodidae</taxon>
        <taxon>Apodinae</taxon>
        <taxon>Chaetura</taxon>
    </lineage>
</organism>
<feature type="non-terminal residue" evidence="5">
    <location>
        <position position="158"/>
    </location>
</feature>
<dbReference type="SUPFAM" id="SSF51283">
    <property type="entry name" value="dUTPase-like"/>
    <property type="match status" value="1"/>
</dbReference>
<keyword evidence="3" id="KW-0378">Hydrolase</keyword>
<keyword evidence="2" id="KW-0064">Aspartyl protease</keyword>
<evidence type="ECO:0000256" key="1">
    <source>
        <dbReference type="ARBA" id="ARBA00022670"/>
    </source>
</evidence>
<evidence type="ECO:0000256" key="2">
    <source>
        <dbReference type="ARBA" id="ARBA00022750"/>
    </source>
</evidence>
<dbReference type="GO" id="GO:0006508">
    <property type="term" value="P:proteolysis"/>
    <property type="evidence" value="ECO:0007669"/>
    <property type="project" value="UniProtKB-KW"/>
</dbReference>
<dbReference type="Gene3D" id="2.40.70.10">
    <property type="entry name" value="Acid Proteases"/>
    <property type="match status" value="1"/>
</dbReference>
<feature type="domain" description="Peptidase A2" evidence="4">
    <location>
        <begin position="144"/>
        <end position="158"/>
    </location>
</feature>
<evidence type="ECO:0000259" key="4">
    <source>
        <dbReference type="PROSITE" id="PS50175"/>
    </source>
</evidence>
<dbReference type="EMBL" id="KN126530">
    <property type="protein sequence ID" value="KFU90248.1"/>
    <property type="molecule type" value="Genomic_DNA"/>
</dbReference>
<dbReference type="InterPro" id="IPR051592">
    <property type="entry name" value="HERV-K_Pro_peptidase_A2"/>
</dbReference>
<dbReference type="InterPro" id="IPR036157">
    <property type="entry name" value="dUTPase-like_sf"/>
</dbReference>
<dbReference type="Pfam" id="PF00692">
    <property type="entry name" value="dUTPase"/>
    <property type="match status" value="1"/>
</dbReference>
<dbReference type="Proteomes" id="UP000031515">
    <property type="component" value="Unassembled WGS sequence"/>
</dbReference>
<dbReference type="Gene3D" id="2.70.40.10">
    <property type="match status" value="1"/>
</dbReference>
<feature type="non-terminal residue" evidence="5">
    <location>
        <position position="1"/>
    </location>
</feature>
<reference evidence="5 6" key="1">
    <citation type="submission" date="2013-08" db="EMBL/GenBank/DDBJ databases">
        <title>Genome evolution of avian class.</title>
        <authorList>
            <person name="Zhang G."/>
            <person name="Li C."/>
        </authorList>
    </citation>
    <scope>NUCLEOTIDE SEQUENCE [LARGE SCALE GENOMIC DNA]</scope>
    <source>
        <strain evidence="5">M959</strain>
    </source>
</reference>
<gene>
    <name evidence="5" type="ORF">M959_01396</name>
</gene>
<dbReference type="InterPro" id="IPR029054">
    <property type="entry name" value="dUTPase-like"/>
</dbReference>
<dbReference type="AlphaFoldDB" id="A0A093BQ73"/>
<dbReference type="InterPro" id="IPR001995">
    <property type="entry name" value="Peptidase_A2_cat"/>
</dbReference>
<evidence type="ECO:0000313" key="5">
    <source>
        <dbReference type="EMBL" id="KFU90248.1"/>
    </source>
</evidence>
<evidence type="ECO:0000313" key="6">
    <source>
        <dbReference type="Proteomes" id="UP000031515"/>
    </source>
</evidence>
<name>A0A093BQ73_CHAPE</name>
<accession>A0A093BQ73</accession>
<proteinExistence type="predicted"/>
<dbReference type="PROSITE" id="PS50175">
    <property type="entry name" value="ASP_PROT_RETROV"/>
    <property type="match status" value="1"/>
</dbReference>
<dbReference type="PANTHER" id="PTHR19422">
    <property type="entry name" value="GAG RETROVIRAL POLYPROTEIN"/>
    <property type="match status" value="1"/>
</dbReference>
<keyword evidence="1" id="KW-0645">Protease</keyword>
<dbReference type="InterPro" id="IPR021109">
    <property type="entry name" value="Peptidase_aspartic_dom_sf"/>
</dbReference>
<dbReference type="GO" id="GO:0004190">
    <property type="term" value="F:aspartic-type endopeptidase activity"/>
    <property type="evidence" value="ECO:0007669"/>
    <property type="project" value="UniProtKB-KW"/>
</dbReference>
<evidence type="ECO:0000256" key="3">
    <source>
        <dbReference type="ARBA" id="ARBA00022801"/>
    </source>
</evidence>
<dbReference type="PANTHER" id="PTHR19422:SF123">
    <property type="entry name" value="RT1 CLASS I, LOCUS CE15"/>
    <property type="match status" value="1"/>
</dbReference>
<keyword evidence="6" id="KW-1185">Reference proteome</keyword>
<protein>
    <recommendedName>
        <fullName evidence="4">Peptidase A2 domain-containing protein</fullName>
    </recommendedName>
</protein>
<sequence>GSVRVDVTTAMSVAIKDNKVHKVPLEAFGPLRHGLSALLLRRSSVTLQGLFVLPGIIDADFTGQIAAMVWTPSPPVTIPAQSHIAQLVPFVAQVHNADQVERETGGFGSTGEAQVFWTQAVTDSRPNMTCTLLSSHESPHAITIIGMFDTGADVTIIS</sequence>